<protein>
    <submittedName>
        <fullName evidence="1">Uncharacterized protein</fullName>
    </submittedName>
</protein>
<organism evidence="1 2">
    <name type="scientific">Medicago truncatula</name>
    <name type="common">Barrel medic</name>
    <name type="synonym">Medicago tribuloides</name>
    <dbReference type="NCBI Taxonomy" id="3880"/>
    <lineage>
        <taxon>Eukaryota</taxon>
        <taxon>Viridiplantae</taxon>
        <taxon>Streptophyta</taxon>
        <taxon>Embryophyta</taxon>
        <taxon>Tracheophyta</taxon>
        <taxon>Spermatophyta</taxon>
        <taxon>Magnoliopsida</taxon>
        <taxon>eudicotyledons</taxon>
        <taxon>Gunneridae</taxon>
        <taxon>Pentapetalae</taxon>
        <taxon>rosids</taxon>
        <taxon>fabids</taxon>
        <taxon>Fabales</taxon>
        <taxon>Fabaceae</taxon>
        <taxon>Papilionoideae</taxon>
        <taxon>50 kb inversion clade</taxon>
        <taxon>NPAAA clade</taxon>
        <taxon>Hologalegina</taxon>
        <taxon>IRL clade</taxon>
        <taxon>Trifolieae</taxon>
        <taxon>Medicago</taxon>
    </lineage>
</organism>
<evidence type="ECO:0000313" key="2">
    <source>
        <dbReference type="Proteomes" id="UP000265566"/>
    </source>
</evidence>
<dbReference type="Proteomes" id="UP000265566">
    <property type="component" value="Chromosome 3"/>
</dbReference>
<accession>A0A396IU50</accession>
<proteinExistence type="predicted"/>
<reference evidence="2" key="1">
    <citation type="journal article" date="2018" name="Nat. Plants">
        <title>Whole-genome landscape of Medicago truncatula symbiotic genes.</title>
        <authorList>
            <person name="Pecrix Y."/>
            <person name="Staton S.E."/>
            <person name="Sallet E."/>
            <person name="Lelandais-Briere C."/>
            <person name="Moreau S."/>
            <person name="Carrere S."/>
            <person name="Blein T."/>
            <person name="Jardinaud M.F."/>
            <person name="Latrasse D."/>
            <person name="Zouine M."/>
            <person name="Zahm M."/>
            <person name="Kreplak J."/>
            <person name="Mayjonade B."/>
            <person name="Satge C."/>
            <person name="Perez M."/>
            <person name="Cauet S."/>
            <person name="Marande W."/>
            <person name="Chantry-Darmon C."/>
            <person name="Lopez-Roques C."/>
            <person name="Bouchez O."/>
            <person name="Berard A."/>
            <person name="Debelle F."/>
            <person name="Munos S."/>
            <person name="Bendahmane A."/>
            <person name="Berges H."/>
            <person name="Niebel A."/>
            <person name="Buitink J."/>
            <person name="Frugier F."/>
            <person name="Benhamed M."/>
            <person name="Crespi M."/>
            <person name="Gouzy J."/>
            <person name="Gamas P."/>
        </authorList>
    </citation>
    <scope>NUCLEOTIDE SEQUENCE [LARGE SCALE GENOMIC DNA]</scope>
    <source>
        <strain evidence="2">cv. Jemalong A17</strain>
    </source>
</reference>
<sequence length="47" mass="5176">MMNIFNRLNSDAGSHMARSDWLIFCAARVCRQGASVAVGRGERICFG</sequence>
<evidence type="ECO:0000313" key="1">
    <source>
        <dbReference type="EMBL" id="RHN67904.1"/>
    </source>
</evidence>
<gene>
    <name evidence="1" type="ORF">MtrunA17_Chr3g0107821</name>
</gene>
<comment type="caution">
    <text evidence="1">The sequence shown here is derived from an EMBL/GenBank/DDBJ whole genome shotgun (WGS) entry which is preliminary data.</text>
</comment>
<dbReference type="Gramene" id="rna16154">
    <property type="protein sequence ID" value="RHN67904.1"/>
    <property type="gene ID" value="gene16154"/>
</dbReference>
<name>A0A396IU50_MEDTR</name>
<dbReference type="EMBL" id="PSQE01000003">
    <property type="protein sequence ID" value="RHN67904.1"/>
    <property type="molecule type" value="Genomic_DNA"/>
</dbReference>
<dbReference type="AlphaFoldDB" id="A0A396IU50"/>